<feature type="transmembrane region" description="Helical" evidence="1">
    <location>
        <begin position="42"/>
        <end position="63"/>
    </location>
</feature>
<protein>
    <submittedName>
        <fullName evidence="2">Integral membrane protein TIGR01906</fullName>
    </submittedName>
</protein>
<accession>A0A1M6VE05</accession>
<feature type="transmembrane region" description="Helical" evidence="1">
    <location>
        <begin position="127"/>
        <end position="148"/>
    </location>
</feature>
<dbReference type="AlphaFoldDB" id="A0A1M6VE05"/>
<feature type="transmembrane region" description="Helical" evidence="1">
    <location>
        <begin position="214"/>
        <end position="236"/>
    </location>
</feature>
<keyword evidence="1" id="KW-0812">Transmembrane</keyword>
<dbReference type="STRING" id="1121322.SAMN02745136_03378"/>
<feature type="transmembrane region" description="Helical" evidence="1">
    <location>
        <begin position="157"/>
        <end position="180"/>
    </location>
</feature>
<keyword evidence="1" id="KW-0472">Membrane</keyword>
<evidence type="ECO:0000313" key="2">
    <source>
        <dbReference type="EMBL" id="SHK79565.1"/>
    </source>
</evidence>
<keyword evidence="3" id="KW-1185">Reference proteome</keyword>
<dbReference type="InterPro" id="IPR010178">
    <property type="entry name" value="Lit"/>
</dbReference>
<dbReference type="Proteomes" id="UP000184386">
    <property type="component" value="Unassembled WGS sequence"/>
</dbReference>
<evidence type="ECO:0000256" key="1">
    <source>
        <dbReference type="SAM" id="Phobius"/>
    </source>
</evidence>
<sequence>MVFRIAELEIYESLAAIINLIKFIMNLFERITHMRKFKLTDIGIGLLFALFFISAGVILAVNFRPLYYFDIKHLDIEKTSGIEASVIKENYDVLIDYNSPFYKGELKFPTLPSSAPALEHFREVKNIFIAFYYILAVTALLLLVTILYKRKVRDYRYLLPSSVTVVVLPLLVALACAINFDKLFVVLHKIFFRNNYWLFDPATDPIINLLPDTFFMHCLFLILGIILLGSLGLFLFSRVVRKGNDKFRSLS</sequence>
<dbReference type="NCBIfam" id="TIGR01906">
    <property type="entry name" value="integ_TIGR01906"/>
    <property type="match status" value="1"/>
</dbReference>
<name>A0A1M6VE05_9FIRM</name>
<dbReference type="Pfam" id="PF07314">
    <property type="entry name" value="Lit"/>
    <property type="match status" value="1"/>
</dbReference>
<keyword evidence="1" id="KW-1133">Transmembrane helix</keyword>
<organism evidence="2 3">
    <name type="scientific">Anaerocolumna jejuensis DSM 15929</name>
    <dbReference type="NCBI Taxonomy" id="1121322"/>
    <lineage>
        <taxon>Bacteria</taxon>
        <taxon>Bacillati</taxon>
        <taxon>Bacillota</taxon>
        <taxon>Clostridia</taxon>
        <taxon>Lachnospirales</taxon>
        <taxon>Lachnospiraceae</taxon>
        <taxon>Anaerocolumna</taxon>
    </lineage>
</organism>
<evidence type="ECO:0000313" key="3">
    <source>
        <dbReference type="Proteomes" id="UP000184386"/>
    </source>
</evidence>
<proteinExistence type="predicted"/>
<gene>
    <name evidence="2" type="ORF">SAMN02745136_03378</name>
</gene>
<dbReference type="EMBL" id="FRAC01000017">
    <property type="protein sequence ID" value="SHK79565.1"/>
    <property type="molecule type" value="Genomic_DNA"/>
</dbReference>
<reference evidence="2 3" key="1">
    <citation type="submission" date="2016-11" db="EMBL/GenBank/DDBJ databases">
        <authorList>
            <person name="Jaros S."/>
            <person name="Januszkiewicz K."/>
            <person name="Wedrychowicz H."/>
        </authorList>
    </citation>
    <scope>NUCLEOTIDE SEQUENCE [LARGE SCALE GENOMIC DNA]</scope>
    <source>
        <strain evidence="2 3">DSM 15929</strain>
    </source>
</reference>